<dbReference type="GO" id="GO:0005794">
    <property type="term" value="C:Golgi apparatus"/>
    <property type="evidence" value="ECO:0007669"/>
    <property type="project" value="TreeGrafter"/>
</dbReference>
<dbReference type="GeneID" id="26841047"/>
<dbReference type="GO" id="GO:0000026">
    <property type="term" value="F:alpha-1,2-mannosyltransferase activity"/>
    <property type="evidence" value="ECO:0007669"/>
    <property type="project" value="TreeGrafter"/>
</dbReference>
<evidence type="ECO:0000256" key="1">
    <source>
        <dbReference type="ARBA" id="ARBA00004606"/>
    </source>
</evidence>
<comment type="caution">
    <text evidence="8">The sequence shown here is derived from an EMBL/GenBank/DDBJ whole genome shotgun (WGS) entry which is preliminary data.</text>
</comment>
<evidence type="ECO:0000256" key="7">
    <source>
        <dbReference type="SAM" id="Phobius"/>
    </source>
</evidence>
<reference evidence="8 9" key="1">
    <citation type="submission" date="2015-11" db="EMBL/GenBank/DDBJ databases">
        <title>The genome of Debaryomyces fabryi.</title>
        <authorList>
            <person name="Tafer H."/>
            <person name="Lopandic K."/>
        </authorList>
    </citation>
    <scope>NUCLEOTIDE SEQUENCE [LARGE SCALE GENOMIC DNA]</scope>
    <source>
        <strain evidence="8 9">CBS 789</strain>
    </source>
</reference>
<dbReference type="SUPFAM" id="SSF53448">
    <property type="entry name" value="Nucleotide-diphospho-sugar transferases"/>
    <property type="match status" value="1"/>
</dbReference>
<gene>
    <name evidence="8" type="ORF">AC631_04038</name>
</gene>
<evidence type="ECO:0000313" key="8">
    <source>
        <dbReference type="EMBL" id="KSA00198.1"/>
    </source>
</evidence>
<keyword evidence="7" id="KW-0472">Membrane</keyword>
<dbReference type="PANTHER" id="PTHR31121:SF6">
    <property type="entry name" value="ALPHA-1,2 MANNOSYLTRANSFERASE KTR1"/>
    <property type="match status" value="1"/>
</dbReference>
<dbReference type="GO" id="GO:0000032">
    <property type="term" value="P:cell wall mannoprotein biosynthetic process"/>
    <property type="evidence" value="ECO:0007669"/>
    <property type="project" value="TreeGrafter"/>
</dbReference>
<evidence type="ECO:0000256" key="2">
    <source>
        <dbReference type="ARBA" id="ARBA00007677"/>
    </source>
</evidence>
<dbReference type="Pfam" id="PF01793">
    <property type="entry name" value="Glyco_transf_15"/>
    <property type="match status" value="1"/>
</dbReference>
<evidence type="ECO:0000256" key="4">
    <source>
        <dbReference type="ARBA" id="ARBA00022679"/>
    </source>
</evidence>
<dbReference type="EMBL" id="LMYN01000098">
    <property type="protein sequence ID" value="KSA00198.1"/>
    <property type="molecule type" value="Genomic_DNA"/>
</dbReference>
<proteinExistence type="inferred from homology"/>
<evidence type="ECO:0000256" key="5">
    <source>
        <dbReference type="ARBA" id="ARBA00022968"/>
    </source>
</evidence>
<dbReference type="InterPro" id="IPR029044">
    <property type="entry name" value="Nucleotide-diphossugar_trans"/>
</dbReference>
<keyword evidence="5" id="KW-0735">Signal-anchor</keyword>
<organism evidence="8 9">
    <name type="scientific">Debaryomyces fabryi</name>
    <dbReference type="NCBI Taxonomy" id="58627"/>
    <lineage>
        <taxon>Eukaryota</taxon>
        <taxon>Fungi</taxon>
        <taxon>Dikarya</taxon>
        <taxon>Ascomycota</taxon>
        <taxon>Saccharomycotina</taxon>
        <taxon>Pichiomycetes</taxon>
        <taxon>Debaryomycetaceae</taxon>
        <taxon>Debaryomyces</taxon>
    </lineage>
</organism>
<keyword evidence="7" id="KW-1133">Transmembrane helix</keyword>
<dbReference type="PANTHER" id="PTHR31121">
    <property type="entry name" value="ALPHA-1,2 MANNOSYLTRANSFERASE KTR1"/>
    <property type="match status" value="1"/>
</dbReference>
<sequence length="510" mass="59370">MSNDSSTVKDVIYRPNKRLLRIFIVLCVLLLLIIGQHLFLDSREDLVSALQNSRVFKFINEEGDKHTSNDVDSYGTSVETHTVQKEEEEEDQLLEVNGVLSTNEYNEDSNSGGEEGDKEKERAAMVVVVQNKADIPMIMPTIRSYQQKFNEKYNYDWIIISHRAMLSLLQRDITALTLLGSSVKFMDLKYLSELLVYPPGIDKQRVRQTRRDTDFPKMLRSKNILQARHFARFLTGHFYNLDNLWKDYDYYWKVPLGSQLSCEVNYDVFKYMKQNKIKYGWLLMQEDYPHLHPSLFNIVKKYILDPNNNFMPESGPTKNNFHFLLGEGMDPSALQDPNADWKINSCSIDTEFELVDLSFFKSTQYQHFFNHIDEFNGFYYESWREPVIKTIATSLFLNTNEVHFFDDLAVLVRTQALGLCPLNTDFYIKNKCTCDPREHGKRIGVGKFPGEELQLMHKSTCLAKWLQSSDQGTPKVFEVEDDPLFHSFSKMTKRLLLIRCTSLYGVANPI</sequence>
<feature type="active site" description="Nucleophile" evidence="6">
    <location>
        <position position="353"/>
    </location>
</feature>
<evidence type="ECO:0000256" key="3">
    <source>
        <dbReference type="ARBA" id="ARBA00022676"/>
    </source>
</evidence>
<comment type="subcellular location">
    <subcellularLocation>
        <location evidence="1">Membrane</location>
        <topology evidence="1">Single-pass type II membrane protein</topology>
    </subcellularLocation>
</comment>
<keyword evidence="4" id="KW-0808">Transferase</keyword>
<comment type="similarity">
    <text evidence="2">Belongs to the glycosyltransferase 15 family.</text>
</comment>
<dbReference type="InterPro" id="IPR002685">
    <property type="entry name" value="Glyco_trans_15"/>
</dbReference>
<keyword evidence="7" id="KW-0812">Transmembrane</keyword>
<feature type="transmembrane region" description="Helical" evidence="7">
    <location>
        <begin position="20"/>
        <end position="40"/>
    </location>
</feature>
<dbReference type="GO" id="GO:0006487">
    <property type="term" value="P:protein N-linked glycosylation"/>
    <property type="evidence" value="ECO:0007669"/>
    <property type="project" value="TreeGrafter"/>
</dbReference>
<accession>A0A0V1PVG0</accession>
<protein>
    <submittedName>
        <fullName evidence="8">Uncharacterized protein</fullName>
    </submittedName>
</protein>
<evidence type="ECO:0000256" key="6">
    <source>
        <dbReference type="PIRSR" id="PIRSR018153-1"/>
    </source>
</evidence>
<keyword evidence="3" id="KW-0328">Glycosyltransferase</keyword>
<evidence type="ECO:0000313" key="9">
    <source>
        <dbReference type="Proteomes" id="UP000054251"/>
    </source>
</evidence>
<dbReference type="OrthoDB" id="4025677at2759"/>
<dbReference type="RefSeq" id="XP_015466300.1">
    <property type="nucleotide sequence ID" value="XM_015612867.1"/>
</dbReference>
<dbReference type="PIRSF" id="PIRSF018153">
    <property type="entry name" value="Glyco_trans_15"/>
    <property type="match status" value="1"/>
</dbReference>
<dbReference type="GO" id="GO:0016020">
    <property type="term" value="C:membrane"/>
    <property type="evidence" value="ECO:0007669"/>
    <property type="project" value="UniProtKB-SubCell"/>
</dbReference>
<dbReference type="Proteomes" id="UP000054251">
    <property type="component" value="Unassembled WGS sequence"/>
</dbReference>
<name>A0A0V1PVG0_9ASCO</name>
<keyword evidence="9" id="KW-1185">Reference proteome</keyword>
<dbReference type="Gene3D" id="3.90.550.10">
    <property type="entry name" value="Spore Coat Polysaccharide Biosynthesis Protein SpsA, Chain A"/>
    <property type="match status" value="1"/>
</dbReference>
<dbReference type="AlphaFoldDB" id="A0A0V1PVG0"/>